<keyword evidence="5" id="KW-0805">Transcription regulation</keyword>
<dbReference type="SUPFAM" id="SSF101498">
    <property type="entry name" value="Anti-sigma factor FlgM"/>
    <property type="match status" value="1"/>
</dbReference>
<organism evidence="11 12">
    <name type="scientific">Vibrio stylophorae</name>
    <dbReference type="NCBI Taxonomy" id="659351"/>
    <lineage>
        <taxon>Bacteria</taxon>
        <taxon>Pseudomonadati</taxon>
        <taxon>Pseudomonadota</taxon>
        <taxon>Gammaproteobacteria</taxon>
        <taxon>Vibrionales</taxon>
        <taxon>Vibrionaceae</taxon>
        <taxon>Vibrio</taxon>
    </lineage>
</organism>
<gene>
    <name evidence="11" type="ORF">VST7929_02041</name>
</gene>
<dbReference type="RefSeq" id="WP_237466539.1">
    <property type="nucleotide sequence ID" value="NZ_CAKLDI010000001.1"/>
</dbReference>
<evidence type="ECO:0000256" key="9">
    <source>
        <dbReference type="SAM" id="MobiDB-lite"/>
    </source>
</evidence>
<feature type="region of interest" description="Disordered" evidence="9">
    <location>
        <begin position="1"/>
        <end position="61"/>
    </location>
</feature>
<dbReference type="InterPro" id="IPR035890">
    <property type="entry name" value="Anti-sigma-28_factor_FlgM_sf"/>
</dbReference>
<keyword evidence="3" id="KW-0678">Repressor</keyword>
<comment type="caution">
    <text evidence="11">The sequence shown here is derived from an EMBL/GenBank/DDBJ whole genome shotgun (WGS) entry which is preliminary data.</text>
</comment>
<evidence type="ECO:0000256" key="3">
    <source>
        <dbReference type="ARBA" id="ARBA00022491"/>
    </source>
</evidence>
<keyword evidence="4" id="KW-1005">Bacterial flagellum biogenesis</keyword>
<dbReference type="InterPro" id="IPR031316">
    <property type="entry name" value="FlgM_C"/>
</dbReference>
<keyword evidence="6" id="KW-0804">Transcription</keyword>
<comment type="similarity">
    <text evidence="1">Belongs to the FlgM family.</text>
</comment>
<keyword evidence="12" id="KW-1185">Reference proteome</keyword>
<sequence length="102" mass="10769">MTGIDHLRGSAHLTATRTSQGKSSNVASTSDSSASRASSNVQGDDVQLSEQSKIHQQLATEPAFDSDKVAAIKAAIASGAYQIDADKLADNMMKFESELRNV</sequence>
<evidence type="ECO:0000259" key="10">
    <source>
        <dbReference type="Pfam" id="PF04316"/>
    </source>
</evidence>
<feature type="domain" description="Anti-sigma-28 factor FlgM C-terminal" evidence="10">
    <location>
        <begin position="44"/>
        <end position="94"/>
    </location>
</feature>
<evidence type="ECO:0000256" key="2">
    <source>
        <dbReference type="ARBA" id="ARBA00017823"/>
    </source>
</evidence>
<evidence type="ECO:0000313" key="11">
    <source>
        <dbReference type="EMBL" id="CAH0534140.1"/>
    </source>
</evidence>
<evidence type="ECO:0000256" key="4">
    <source>
        <dbReference type="ARBA" id="ARBA00022795"/>
    </source>
</evidence>
<reference evidence="11" key="1">
    <citation type="submission" date="2021-11" db="EMBL/GenBank/DDBJ databases">
        <authorList>
            <person name="Rodrigo-Torres L."/>
            <person name="Arahal R. D."/>
            <person name="Lucena T."/>
        </authorList>
    </citation>
    <scope>NUCLEOTIDE SEQUENCE</scope>
    <source>
        <strain evidence="11">CECT 7929</strain>
    </source>
</reference>
<feature type="compositionally biased region" description="Polar residues" evidence="9">
    <location>
        <begin position="48"/>
        <end position="59"/>
    </location>
</feature>
<evidence type="ECO:0000313" key="12">
    <source>
        <dbReference type="Proteomes" id="UP000838672"/>
    </source>
</evidence>
<dbReference type="NCBIfam" id="TIGR03824">
    <property type="entry name" value="FlgM_jcvi"/>
    <property type="match status" value="1"/>
</dbReference>
<comment type="function">
    <text evidence="7">Responsible for the coupling of flagellin expression to flagellar assembly by preventing expression of the flagellin genes when a component of the middle class of proteins is defective. It negatively regulates flagellar genes by inhibiting the activity of FliA by directly binding to FliA.</text>
</comment>
<accession>A0ABN8DTI8</accession>
<evidence type="ECO:0000256" key="7">
    <source>
        <dbReference type="ARBA" id="ARBA00024739"/>
    </source>
</evidence>
<evidence type="ECO:0000256" key="6">
    <source>
        <dbReference type="ARBA" id="ARBA00023163"/>
    </source>
</evidence>
<protein>
    <recommendedName>
        <fullName evidence="2">Negative regulator of flagellin synthesis</fullName>
    </recommendedName>
    <alternativeName>
        <fullName evidence="8">Anti-sigma-28 factor</fullName>
    </alternativeName>
</protein>
<evidence type="ECO:0000256" key="5">
    <source>
        <dbReference type="ARBA" id="ARBA00023015"/>
    </source>
</evidence>
<dbReference type="EMBL" id="CAKLDI010000001">
    <property type="protein sequence ID" value="CAH0534140.1"/>
    <property type="molecule type" value="Genomic_DNA"/>
</dbReference>
<feature type="compositionally biased region" description="Polar residues" evidence="9">
    <location>
        <begin position="13"/>
        <end position="22"/>
    </location>
</feature>
<evidence type="ECO:0000256" key="8">
    <source>
        <dbReference type="ARBA" id="ARBA00030117"/>
    </source>
</evidence>
<feature type="compositionally biased region" description="Low complexity" evidence="9">
    <location>
        <begin position="23"/>
        <end position="39"/>
    </location>
</feature>
<dbReference type="Pfam" id="PF04316">
    <property type="entry name" value="FlgM"/>
    <property type="match status" value="1"/>
</dbReference>
<name>A0ABN8DTI8_9VIBR</name>
<proteinExistence type="inferred from homology"/>
<evidence type="ECO:0000256" key="1">
    <source>
        <dbReference type="ARBA" id="ARBA00005322"/>
    </source>
</evidence>
<dbReference type="Proteomes" id="UP000838672">
    <property type="component" value="Unassembled WGS sequence"/>
</dbReference>
<dbReference type="InterPro" id="IPR007412">
    <property type="entry name" value="FlgM"/>
</dbReference>